<gene>
    <name evidence="1" type="ORF">NCTC12860_00554</name>
</gene>
<dbReference type="Proteomes" id="UP000253846">
    <property type="component" value="Unassembled WGS sequence"/>
</dbReference>
<proteinExistence type="predicted"/>
<dbReference type="EMBL" id="UFTD01000001">
    <property type="protein sequence ID" value="SSZ39348.1"/>
    <property type="molecule type" value="Genomic_DNA"/>
</dbReference>
<reference evidence="1 2" key="1">
    <citation type="submission" date="2018-06" db="EMBL/GenBank/DDBJ databases">
        <authorList>
            <consortium name="Pathogen Informatics"/>
            <person name="Doyle S."/>
        </authorList>
    </citation>
    <scope>NUCLEOTIDE SEQUENCE [LARGE SCALE GENOMIC DNA]</scope>
    <source>
        <strain evidence="1 2">NCTC12860</strain>
    </source>
</reference>
<protein>
    <submittedName>
        <fullName evidence="1">Uncharacterized protein</fullName>
    </submittedName>
</protein>
<evidence type="ECO:0000313" key="2">
    <source>
        <dbReference type="Proteomes" id="UP000253846"/>
    </source>
</evidence>
<sequence length="31" mass="3320">MTVHNGMERDAALPDVFVASVSFEPVAVMQA</sequence>
<evidence type="ECO:0000313" key="1">
    <source>
        <dbReference type="EMBL" id="SSZ39348.1"/>
    </source>
</evidence>
<name>A0A336NAI6_BARGR</name>
<organism evidence="1 2">
    <name type="scientific">Bartonella grahamii</name>
    <dbReference type="NCBI Taxonomy" id="33045"/>
    <lineage>
        <taxon>Bacteria</taxon>
        <taxon>Pseudomonadati</taxon>
        <taxon>Pseudomonadota</taxon>
        <taxon>Alphaproteobacteria</taxon>
        <taxon>Hyphomicrobiales</taxon>
        <taxon>Bartonellaceae</taxon>
        <taxon>Bartonella</taxon>
    </lineage>
</organism>
<accession>A0A336NAI6</accession>
<dbReference type="AlphaFoldDB" id="A0A336NAI6"/>